<dbReference type="EMBL" id="AMCI01006417">
    <property type="protein sequence ID" value="EJW94368.1"/>
    <property type="molecule type" value="Genomic_DNA"/>
</dbReference>
<gene>
    <name evidence="2" type="ORF">EVA_17524</name>
</gene>
<comment type="caution">
    <text evidence="2">The sequence shown here is derived from an EMBL/GenBank/DDBJ whole genome shotgun (WGS) entry which is preliminary data.</text>
</comment>
<protein>
    <submittedName>
        <fullName evidence="2">Uncharacterized protein</fullName>
    </submittedName>
</protein>
<dbReference type="AlphaFoldDB" id="J9FIV5"/>
<accession>J9FIV5</accession>
<sequence length="36" mass="4134">MTVLKDIIRQEMEADAPMNMSGHPARDSGDWCKWRG</sequence>
<evidence type="ECO:0000313" key="2">
    <source>
        <dbReference type="EMBL" id="EJW94368.1"/>
    </source>
</evidence>
<evidence type="ECO:0000256" key="1">
    <source>
        <dbReference type="SAM" id="MobiDB-lite"/>
    </source>
</evidence>
<name>J9FIV5_9ZZZZ</name>
<reference evidence="2" key="1">
    <citation type="journal article" date="2012" name="PLoS ONE">
        <title>Gene sets for utilization of primary and secondary nutrition supplies in the distal gut of endangered iberian lynx.</title>
        <authorList>
            <person name="Alcaide M."/>
            <person name="Messina E."/>
            <person name="Richter M."/>
            <person name="Bargiela R."/>
            <person name="Peplies J."/>
            <person name="Huws S.A."/>
            <person name="Newbold C.J."/>
            <person name="Golyshin P.N."/>
            <person name="Simon M.A."/>
            <person name="Lopez G."/>
            <person name="Yakimov M.M."/>
            <person name="Ferrer M."/>
        </authorList>
    </citation>
    <scope>NUCLEOTIDE SEQUENCE</scope>
</reference>
<feature type="compositionally biased region" description="Basic and acidic residues" evidence="1">
    <location>
        <begin position="24"/>
        <end position="36"/>
    </location>
</feature>
<feature type="non-terminal residue" evidence="2">
    <location>
        <position position="36"/>
    </location>
</feature>
<feature type="region of interest" description="Disordered" evidence="1">
    <location>
        <begin position="16"/>
        <end position="36"/>
    </location>
</feature>
<organism evidence="2">
    <name type="scientific">gut metagenome</name>
    <dbReference type="NCBI Taxonomy" id="749906"/>
    <lineage>
        <taxon>unclassified sequences</taxon>
        <taxon>metagenomes</taxon>
        <taxon>organismal metagenomes</taxon>
    </lineage>
</organism>
<proteinExistence type="predicted"/>